<dbReference type="EMBL" id="LRAD01000053">
    <property type="protein sequence ID" value="KXZ58768.1"/>
    <property type="molecule type" value="Genomic_DNA"/>
</dbReference>
<name>A0A150HAB0_9MICO</name>
<dbReference type="PATRIC" id="fig|36807.3.peg.2514"/>
<dbReference type="AlphaFoldDB" id="A0A150HAB0"/>
<dbReference type="Proteomes" id="UP000075357">
    <property type="component" value="Unassembled WGS sequence"/>
</dbReference>
<proteinExistence type="predicted"/>
<organism evidence="1 2">
    <name type="scientific">Microbacterium laevaniformans</name>
    <dbReference type="NCBI Taxonomy" id="36807"/>
    <lineage>
        <taxon>Bacteria</taxon>
        <taxon>Bacillati</taxon>
        <taxon>Actinomycetota</taxon>
        <taxon>Actinomycetes</taxon>
        <taxon>Micrococcales</taxon>
        <taxon>Microbacteriaceae</taxon>
        <taxon>Microbacterium</taxon>
    </lineage>
</organism>
<sequence>MSPSTWAERSHSDPYCAAHCSAGHKHSQCGCSCSHRRAASISDRWQGAYSYALTNSEIDDAAAFADEFAAYIEDRMHEIRYPDVPLPTPEEYELAHR</sequence>
<comment type="caution">
    <text evidence="1">The sequence shown here is derived from an EMBL/GenBank/DDBJ whole genome shotgun (WGS) entry which is preliminary data.</text>
</comment>
<gene>
    <name evidence="1" type="ORF">Mlaev_02471</name>
</gene>
<evidence type="ECO:0000313" key="1">
    <source>
        <dbReference type="EMBL" id="KXZ58768.1"/>
    </source>
</evidence>
<dbReference type="RefSeq" id="WP_054687560.1">
    <property type="nucleotide sequence ID" value="NZ_LRAD01000053.1"/>
</dbReference>
<keyword evidence="2" id="KW-1185">Reference proteome</keyword>
<reference evidence="1 2" key="1">
    <citation type="submission" date="2016-01" db="EMBL/GenBank/DDBJ databases">
        <title>Draft genome sequences of Microbacterium laevaniformans LCDC 91-0039 and the type strain of Microbacterium hominis LCDC 84-209.</title>
        <authorList>
            <person name="Bernier A.-M."/>
            <person name="Bernard K."/>
        </authorList>
    </citation>
    <scope>NUCLEOTIDE SEQUENCE [LARGE SCALE GENOMIC DNA]</scope>
    <source>
        <strain evidence="1 2">LCDC 91-0039</strain>
    </source>
</reference>
<dbReference type="STRING" id="36807.Mlaev_02471"/>
<evidence type="ECO:0000313" key="2">
    <source>
        <dbReference type="Proteomes" id="UP000075357"/>
    </source>
</evidence>
<accession>A0A150HAB0</accession>
<protein>
    <submittedName>
        <fullName evidence="1">Uncharacterized protein</fullName>
    </submittedName>
</protein>